<keyword evidence="4" id="KW-1185">Reference proteome</keyword>
<accession>A0A370DUJ9</accession>
<evidence type="ECO:0000313" key="4">
    <source>
        <dbReference type="Proteomes" id="UP000254771"/>
    </source>
</evidence>
<dbReference type="PANTHER" id="PTHR11138:SF5">
    <property type="entry name" value="METHIONYL-TRNA FORMYLTRANSFERASE, MITOCHONDRIAL"/>
    <property type="match status" value="1"/>
</dbReference>
<comment type="caution">
    <text evidence="3">The sequence shown here is derived from an EMBL/GenBank/DDBJ whole genome shotgun (WGS) entry which is preliminary data.</text>
</comment>
<dbReference type="EMBL" id="QFXE01000001">
    <property type="protein sequence ID" value="RDH88526.1"/>
    <property type="molecule type" value="Genomic_DNA"/>
</dbReference>
<dbReference type="AlphaFoldDB" id="A0A370DUJ9"/>
<gene>
    <name evidence="3" type="ORF">DIZ78_00915</name>
</gene>
<dbReference type="InterPro" id="IPR011034">
    <property type="entry name" value="Formyl_transferase-like_C_sf"/>
</dbReference>
<dbReference type="NCBIfam" id="NF005414">
    <property type="entry name" value="PRK06988.1"/>
    <property type="match status" value="1"/>
</dbReference>
<dbReference type="Pfam" id="PF02911">
    <property type="entry name" value="Formyl_trans_C"/>
    <property type="match status" value="1"/>
</dbReference>
<dbReference type="InterPro" id="IPR005793">
    <property type="entry name" value="Formyl_trans_C"/>
</dbReference>
<dbReference type="GO" id="GO:0004479">
    <property type="term" value="F:methionyl-tRNA formyltransferase activity"/>
    <property type="evidence" value="ECO:0007669"/>
    <property type="project" value="TreeGrafter"/>
</dbReference>
<dbReference type="InterPro" id="IPR002376">
    <property type="entry name" value="Formyl_transf_N"/>
</dbReference>
<feature type="domain" description="Formyl transferase N-terminal" evidence="1">
    <location>
        <begin position="28"/>
        <end position="181"/>
    </location>
</feature>
<dbReference type="Proteomes" id="UP000254771">
    <property type="component" value="Unassembled WGS sequence"/>
</dbReference>
<name>A0A370DUJ9_9GAMM</name>
<feature type="domain" description="Formyl transferase C-terminal" evidence="2">
    <location>
        <begin position="209"/>
        <end position="299"/>
    </location>
</feature>
<dbReference type="InterPro" id="IPR036477">
    <property type="entry name" value="Formyl_transf_N_sf"/>
</dbReference>
<evidence type="ECO:0000259" key="1">
    <source>
        <dbReference type="Pfam" id="PF00551"/>
    </source>
</evidence>
<proteinExistence type="predicted"/>
<evidence type="ECO:0000259" key="2">
    <source>
        <dbReference type="Pfam" id="PF02911"/>
    </source>
</evidence>
<dbReference type="GO" id="GO:0005829">
    <property type="term" value="C:cytosol"/>
    <property type="evidence" value="ECO:0007669"/>
    <property type="project" value="TreeGrafter"/>
</dbReference>
<dbReference type="Pfam" id="PF00551">
    <property type="entry name" value="Formyl_trans_N"/>
    <property type="match status" value="1"/>
</dbReference>
<protein>
    <submittedName>
        <fullName evidence="3">Formyltransferase</fullName>
    </submittedName>
</protein>
<evidence type="ECO:0000313" key="3">
    <source>
        <dbReference type="EMBL" id="RDH88526.1"/>
    </source>
</evidence>
<dbReference type="SUPFAM" id="SSF53328">
    <property type="entry name" value="Formyltransferase"/>
    <property type="match status" value="1"/>
</dbReference>
<dbReference type="SUPFAM" id="SSF50486">
    <property type="entry name" value="FMT C-terminal domain-like"/>
    <property type="match status" value="1"/>
</dbReference>
<organism evidence="3 4">
    <name type="scientific">endosymbiont of Escarpia spicata</name>
    <dbReference type="NCBI Taxonomy" id="2200908"/>
    <lineage>
        <taxon>Bacteria</taxon>
        <taxon>Pseudomonadati</taxon>
        <taxon>Pseudomonadota</taxon>
        <taxon>Gammaproteobacteria</taxon>
        <taxon>sulfur-oxidizing symbionts</taxon>
    </lineage>
</organism>
<sequence length="309" mass="34497">MESVTPRSAVVFAYHQVGVRCLSALLAQGVDVRLVVTHQDNPNENVWWESVAELAGRAGIPVITPEDPNTPEVVEQIRTCEPDLFFSFYYRHMLKADLLSIPRQGAYNMHGSLLPHYRGRVPVNWAIVHGETQSGASLHRMEIKPDAGDLVDQQAVTILPNDTALDLFSKLVCAAETVLSRSLPGLMKDSFKATPMDLRAGSYFGGRRPEDGRVDWSRSAWQIHNLIRAVAPPYPGAFTHADGKKLLLMGSYWRNETGKGDNTRLYWEAGRCYADCADGKRIELTRLELDGEVLDESAFTQQFGKELKL</sequence>
<dbReference type="PANTHER" id="PTHR11138">
    <property type="entry name" value="METHIONYL-TRNA FORMYLTRANSFERASE"/>
    <property type="match status" value="1"/>
</dbReference>
<reference evidence="3 4" key="1">
    <citation type="journal article" date="2018" name="ISME J.">
        <title>Endosymbiont genomes yield clues of tubeworm success.</title>
        <authorList>
            <person name="Li Y."/>
            <person name="Liles M.R."/>
            <person name="Halanych K.M."/>
        </authorList>
    </citation>
    <scope>NUCLEOTIDE SEQUENCE [LARGE SCALE GENOMIC DNA]</scope>
    <source>
        <strain evidence="3">A1462</strain>
    </source>
</reference>
<dbReference type="Gene3D" id="3.40.50.12230">
    <property type="match status" value="1"/>
</dbReference>